<evidence type="ECO:0000256" key="3">
    <source>
        <dbReference type="ARBA" id="ARBA00004496"/>
    </source>
</evidence>
<dbReference type="AlphaFoldDB" id="A0A0G0HLN1"/>
<dbReference type="EMBL" id="LBTN01000032">
    <property type="protein sequence ID" value="KKQ39475.1"/>
    <property type="molecule type" value="Genomic_DNA"/>
</dbReference>
<evidence type="ECO:0000256" key="6">
    <source>
        <dbReference type="ARBA" id="ARBA00022618"/>
    </source>
</evidence>
<evidence type="ECO:0000256" key="11">
    <source>
        <dbReference type="ARBA" id="ARBA00022984"/>
    </source>
</evidence>
<evidence type="ECO:0000256" key="5">
    <source>
        <dbReference type="ARBA" id="ARBA00022490"/>
    </source>
</evidence>
<feature type="active site" evidence="16">
    <location>
        <position position="308"/>
    </location>
</feature>
<dbReference type="InterPro" id="IPR016167">
    <property type="entry name" value="FAD-bd_PCMH_sub1"/>
</dbReference>
<comment type="catalytic activity">
    <reaction evidence="15 16">
        <text>UDP-N-acetyl-alpha-D-muramate + NADP(+) = UDP-N-acetyl-3-O-(1-carboxyvinyl)-alpha-D-glucosamine + NADPH + H(+)</text>
        <dbReference type="Rhea" id="RHEA:12248"/>
        <dbReference type="ChEBI" id="CHEBI:15378"/>
        <dbReference type="ChEBI" id="CHEBI:57783"/>
        <dbReference type="ChEBI" id="CHEBI:58349"/>
        <dbReference type="ChEBI" id="CHEBI:68483"/>
        <dbReference type="ChEBI" id="CHEBI:70757"/>
        <dbReference type="EC" id="1.3.1.98"/>
    </reaction>
</comment>
<evidence type="ECO:0000256" key="16">
    <source>
        <dbReference type="HAMAP-Rule" id="MF_00037"/>
    </source>
</evidence>
<comment type="subcellular location">
    <subcellularLocation>
        <location evidence="3 16">Cytoplasm</location>
    </subcellularLocation>
</comment>
<dbReference type="Gene3D" id="3.90.78.10">
    <property type="entry name" value="UDP-N-acetylenolpyruvoylglucosamine reductase, C-terminal domain"/>
    <property type="match status" value="1"/>
</dbReference>
<dbReference type="Gene3D" id="3.30.43.10">
    <property type="entry name" value="Uridine Diphospho-n-acetylenolpyruvylglucosamine Reductase, domain 2"/>
    <property type="match status" value="1"/>
</dbReference>
<evidence type="ECO:0000259" key="17">
    <source>
        <dbReference type="PROSITE" id="PS51387"/>
    </source>
</evidence>
<comment type="cofactor">
    <cofactor evidence="1 16">
        <name>FAD</name>
        <dbReference type="ChEBI" id="CHEBI:57692"/>
    </cofactor>
</comment>
<dbReference type="GO" id="GO:0008360">
    <property type="term" value="P:regulation of cell shape"/>
    <property type="evidence" value="ECO:0007669"/>
    <property type="project" value="UniProtKB-KW"/>
</dbReference>
<dbReference type="InterPro" id="IPR036318">
    <property type="entry name" value="FAD-bd_PCMH-like_sf"/>
</dbReference>
<reference evidence="18 19" key="1">
    <citation type="journal article" date="2015" name="Nature">
        <title>rRNA introns, odd ribosomes, and small enigmatic genomes across a large radiation of phyla.</title>
        <authorList>
            <person name="Brown C.T."/>
            <person name="Hug L.A."/>
            <person name="Thomas B.C."/>
            <person name="Sharon I."/>
            <person name="Castelle C.J."/>
            <person name="Singh A."/>
            <person name="Wilkins M.J."/>
            <person name="Williams K.H."/>
            <person name="Banfield J.F."/>
        </authorList>
    </citation>
    <scope>NUCLEOTIDE SEQUENCE [LARGE SCALE GENOMIC DNA]</scope>
</reference>
<evidence type="ECO:0000256" key="2">
    <source>
        <dbReference type="ARBA" id="ARBA00003921"/>
    </source>
</evidence>
<feature type="active site" evidence="16">
    <location>
        <position position="170"/>
    </location>
</feature>
<evidence type="ECO:0000256" key="15">
    <source>
        <dbReference type="ARBA" id="ARBA00048914"/>
    </source>
</evidence>
<dbReference type="InterPro" id="IPR016166">
    <property type="entry name" value="FAD-bd_PCMH"/>
</dbReference>
<dbReference type="InterPro" id="IPR016169">
    <property type="entry name" value="FAD-bd_PCMH_sub2"/>
</dbReference>
<dbReference type="GO" id="GO:0071949">
    <property type="term" value="F:FAD binding"/>
    <property type="evidence" value="ECO:0007669"/>
    <property type="project" value="InterPro"/>
</dbReference>
<evidence type="ECO:0000313" key="19">
    <source>
        <dbReference type="Proteomes" id="UP000034333"/>
    </source>
</evidence>
<dbReference type="GO" id="GO:0005829">
    <property type="term" value="C:cytosol"/>
    <property type="evidence" value="ECO:0007669"/>
    <property type="project" value="TreeGrafter"/>
</dbReference>
<evidence type="ECO:0000256" key="10">
    <source>
        <dbReference type="ARBA" id="ARBA00022960"/>
    </source>
</evidence>
<name>A0A0G0HLN1_9BACT</name>
<dbReference type="UniPathway" id="UPA00219"/>
<evidence type="ECO:0000256" key="7">
    <source>
        <dbReference type="ARBA" id="ARBA00022630"/>
    </source>
</evidence>
<keyword evidence="14 16" id="KW-0961">Cell wall biogenesis/degradation</keyword>
<evidence type="ECO:0000256" key="12">
    <source>
        <dbReference type="ARBA" id="ARBA00023002"/>
    </source>
</evidence>
<evidence type="ECO:0000313" key="18">
    <source>
        <dbReference type="EMBL" id="KKQ39475.1"/>
    </source>
</evidence>
<keyword evidence="5 16" id="KW-0963">Cytoplasm</keyword>
<keyword evidence="12 16" id="KW-0560">Oxidoreductase</keyword>
<evidence type="ECO:0000256" key="1">
    <source>
        <dbReference type="ARBA" id="ARBA00001974"/>
    </source>
</evidence>
<dbReference type="STRING" id="1619036.US58_C0032G0014"/>
<evidence type="ECO:0000256" key="4">
    <source>
        <dbReference type="ARBA" id="ARBA00004752"/>
    </source>
</evidence>
<dbReference type="Pfam" id="PF02873">
    <property type="entry name" value="MurB_C"/>
    <property type="match status" value="1"/>
</dbReference>
<feature type="active site" description="Proton donor" evidence="16">
    <location>
        <position position="219"/>
    </location>
</feature>
<dbReference type="NCBIfam" id="TIGR00179">
    <property type="entry name" value="murB"/>
    <property type="match status" value="1"/>
</dbReference>
<dbReference type="InterPro" id="IPR006094">
    <property type="entry name" value="Oxid_FAD_bind_N"/>
</dbReference>
<dbReference type="PROSITE" id="PS51387">
    <property type="entry name" value="FAD_PCMH"/>
    <property type="match status" value="1"/>
</dbReference>
<feature type="domain" description="FAD-binding PCMH-type" evidence="17">
    <location>
        <begin position="27"/>
        <end position="191"/>
    </location>
</feature>
<dbReference type="EC" id="1.3.1.98" evidence="16"/>
<proteinExistence type="inferred from homology"/>
<keyword evidence="6 16" id="KW-0132">Cell division</keyword>
<gene>
    <name evidence="16" type="primary">murB</name>
    <name evidence="18" type="ORF">US58_C0032G0014</name>
</gene>
<dbReference type="GO" id="GO:0008762">
    <property type="term" value="F:UDP-N-acetylmuramate dehydrogenase activity"/>
    <property type="evidence" value="ECO:0007669"/>
    <property type="project" value="UniProtKB-UniRule"/>
</dbReference>
<dbReference type="InterPro" id="IPR003170">
    <property type="entry name" value="MurB"/>
</dbReference>
<keyword evidence="11 16" id="KW-0573">Peptidoglycan synthesis</keyword>
<keyword evidence="13 16" id="KW-0131">Cell cycle</keyword>
<sequence length="313" mass="34650">MNDLYQQLKNFGHVKNNVALSKYSTFKVGGPAQFLVEVTENYQIIKLLNYLNEYGAEYYILGSGSNILFPDEGLEKVVIKMQNGNLKMENENEIIAEAGVQLGAVVNLAAKEGLSGMEWAVGIPGTIGGAVRGNAGAMGKETSNVVSTIKIWRNGEILDIPKEECSFGYRESMFKNSTDVILSATFILTPADKKDIMASMQKYLGQRTGRYPHFPSAGSFFKNIDIKNWPGDINKLPEIFRERGKIPVGWLVEQVEMKGYTVGGAKVSDEHGNFIVNFNNATKADVLTVVEAVQTKVYNKFRIALESEVEIVR</sequence>
<evidence type="ECO:0000256" key="13">
    <source>
        <dbReference type="ARBA" id="ARBA00023306"/>
    </source>
</evidence>
<comment type="caution">
    <text evidence="18">The sequence shown here is derived from an EMBL/GenBank/DDBJ whole genome shotgun (WGS) entry which is preliminary data.</text>
</comment>
<dbReference type="PANTHER" id="PTHR21071">
    <property type="entry name" value="UDP-N-ACETYLENOLPYRUVOYLGLUCOSAMINE REDUCTASE"/>
    <property type="match status" value="1"/>
</dbReference>
<dbReference type="Gene3D" id="3.30.465.10">
    <property type="match status" value="1"/>
</dbReference>
<comment type="similarity">
    <text evidence="16">Belongs to the MurB family.</text>
</comment>
<dbReference type="Pfam" id="PF01565">
    <property type="entry name" value="FAD_binding_4"/>
    <property type="match status" value="1"/>
</dbReference>
<dbReference type="InterPro" id="IPR011601">
    <property type="entry name" value="MurB_C"/>
</dbReference>
<evidence type="ECO:0000256" key="9">
    <source>
        <dbReference type="ARBA" id="ARBA00022857"/>
    </source>
</evidence>
<dbReference type="GO" id="GO:0071555">
    <property type="term" value="P:cell wall organization"/>
    <property type="evidence" value="ECO:0007669"/>
    <property type="project" value="UniProtKB-KW"/>
</dbReference>
<keyword evidence="10 16" id="KW-0133">Cell shape</keyword>
<protein>
    <recommendedName>
        <fullName evidence="16">UDP-N-acetylenolpyruvoylglucosamine reductase</fullName>
        <ecNumber evidence="16">1.3.1.98</ecNumber>
    </recommendedName>
    <alternativeName>
        <fullName evidence="16">UDP-N-acetylmuramate dehydrogenase</fullName>
    </alternativeName>
</protein>
<keyword evidence="8 16" id="KW-0274">FAD</keyword>
<dbReference type="PANTHER" id="PTHR21071:SF4">
    <property type="entry name" value="UDP-N-ACETYLENOLPYRUVOYLGLUCOSAMINE REDUCTASE"/>
    <property type="match status" value="1"/>
</dbReference>
<dbReference type="Proteomes" id="UP000034333">
    <property type="component" value="Unassembled WGS sequence"/>
</dbReference>
<dbReference type="SUPFAM" id="SSF56194">
    <property type="entry name" value="Uridine diphospho-N-Acetylenolpyruvylglucosamine reductase, MurB, C-terminal domain"/>
    <property type="match status" value="1"/>
</dbReference>
<dbReference type="GO" id="GO:0051301">
    <property type="term" value="P:cell division"/>
    <property type="evidence" value="ECO:0007669"/>
    <property type="project" value="UniProtKB-KW"/>
</dbReference>
<accession>A0A0G0HLN1</accession>
<dbReference type="PATRIC" id="fig|1619036.3.peg.755"/>
<keyword evidence="7 16" id="KW-0285">Flavoprotein</keyword>
<comment type="pathway">
    <text evidence="4 16">Cell wall biogenesis; peptidoglycan biosynthesis.</text>
</comment>
<keyword evidence="9 16" id="KW-0521">NADP</keyword>
<dbReference type="HAMAP" id="MF_00037">
    <property type="entry name" value="MurB"/>
    <property type="match status" value="1"/>
</dbReference>
<organism evidence="18 19">
    <name type="scientific">Candidatus Magasanikbacteria bacterium GW2011_GWA2_37_8</name>
    <dbReference type="NCBI Taxonomy" id="1619036"/>
    <lineage>
        <taxon>Bacteria</taxon>
        <taxon>Candidatus Magasanikiibacteriota</taxon>
    </lineage>
</organism>
<evidence type="ECO:0000256" key="14">
    <source>
        <dbReference type="ARBA" id="ARBA00023316"/>
    </source>
</evidence>
<comment type="function">
    <text evidence="2 16">Cell wall formation.</text>
</comment>
<dbReference type="InterPro" id="IPR036635">
    <property type="entry name" value="MurB_C_sf"/>
</dbReference>
<dbReference type="GO" id="GO:0009252">
    <property type="term" value="P:peptidoglycan biosynthetic process"/>
    <property type="evidence" value="ECO:0007669"/>
    <property type="project" value="UniProtKB-UniRule"/>
</dbReference>
<dbReference type="NCBIfam" id="NF010480">
    <property type="entry name" value="PRK13905.1"/>
    <property type="match status" value="1"/>
</dbReference>
<evidence type="ECO:0000256" key="8">
    <source>
        <dbReference type="ARBA" id="ARBA00022827"/>
    </source>
</evidence>
<dbReference type="SUPFAM" id="SSF56176">
    <property type="entry name" value="FAD-binding/transporter-associated domain-like"/>
    <property type="match status" value="1"/>
</dbReference>